<accession>A0A3E0GWV6</accession>
<dbReference type="SUPFAM" id="SSF48317">
    <property type="entry name" value="Acid phosphatase/Vanadium-dependent haloperoxidase"/>
    <property type="match status" value="1"/>
</dbReference>
<dbReference type="Gene3D" id="1.20.144.10">
    <property type="entry name" value="Phosphatidic acid phosphatase type 2/haloperoxidase"/>
    <property type="match status" value="1"/>
</dbReference>
<gene>
    <name evidence="3" type="ORF">BCF44_121162</name>
</gene>
<dbReference type="PANTHER" id="PTHR14969">
    <property type="entry name" value="SPHINGOSINE-1-PHOSPHATE PHOSPHOHYDROLASE"/>
    <property type="match status" value="1"/>
</dbReference>
<feature type="transmembrane region" description="Helical" evidence="1">
    <location>
        <begin position="21"/>
        <end position="44"/>
    </location>
</feature>
<dbReference type="InterPro" id="IPR036938">
    <property type="entry name" value="PAP2/HPO_sf"/>
</dbReference>
<name>A0A3E0GWV6_9PSEU</name>
<evidence type="ECO:0000256" key="1">
    <source>
        <dbReference type="SAM" id="Phobius"/>
    </source>
</evidence>
<reference evidence="3 4" key="1">
    <citation type="submission" date="2018-08" db="EMBL/GenBank/DDBJ databases">
        <title>Genomic Encyclopedia of Archaeal and Bacterial Type Strains, Phase II (KMG-II): from individual species to whole genera.</title>
        <authorList>
            <person name="Goeker M."/>
        </authorList>
    </citation>
    <scope>NUCLEOTIDE SEQUENCE [LARGE SCALE GENOMIC DNA]</scope>
    <source>
        <strain evidence="3 4">DSM 45791</strain>
    </source>
</reference>
<keyword evidence="4" id="KW-1185">Reference proteome</keyword>
<dbReference type="SMART" id="SM00014">
    <property type="entry name" value="acidPPc"/>
    <property type="match status" value="1"/>
</dbReference>
<evidence type="ECO:0000313" key="3">
    <source>
        <dbReference type="EMBL" id="REH32613.1"/>
    </source>
</evidence>
<organism evidence="3 4">
    <name type="scientific">Kutzneria buriramensis</name>
    <dbReference type="NCBI Taxonomy" id="1045776"/>
    <lineage>
        <taxon>Bacteria</taxon>
        <taxon>Bacillati</taxon>
        <taxon>Actinomycetota</taxon>
        <taxon>Actinomycetes</taxon>
        <taxon>Pseudonocardiales</taxon>
        <taxon>Pseudonocardiaceae</taxon>
        <taxon>Kutzneria</taxon>
    </lineage>
</organism>
<dbReference type="PANTHER" id="PTHR14969:SF13">
    <property type="entry name" value="AT30094P"/>
    <property type="match status" value="1"/>
</dbReference>
<dbReference type="InterPro" id="IPR000326">
    <property type="entry name" value="PAP2/HPO"/>
</dbReference>
<dbReference type="RefSeq" id="WP_170218101.1">
    <property type="nucleotide sequence ID" value="NZ_CP144375.1"/>
</dbReference>
<feature type="transmembrane region" description="Helical" evidence="1">
    <location>
        <begin position="129"/>
        <end position="148"/>
    </location>
</feature>
<dbReference type="Proteomes" id="UP000256269">
    <property type="component" value="Unassembled WGS sequence"/>
</dbReference>
<dbReference type="AlphaFoldDB" id="A0A3E0GWV6"/>
<proteinExistence type="predicted"/>
<feature type="transmembrane region" description="Helical" evidence="1">
    <location>
        <begin position="56"/>
        <end position="81"/>
    </location>
</feature>
<sequence length="200" mass="22015">MNDEIFGLINGLAGRIGPLDLLMVFAAKYLIFLLFAAGAVVLYLRARQDGWWPVGAWRIGQVGATLAIALVLSQVVRLFHLSLRPFQTHQVHMLIPHDPGVSLPSDHATASFALAVSVWFFVSAKWGPYFMGVAALVAISRVFVGVHYPADITAGALLSTIGGLAVWGATLLWQDRFLRRYTPQWDEDQLVDERALESTV</sequence>
<dbReference type="EMBL" id="QUNO01000021">
    <property type="protein sequence ID" value="REH32613.1"/>
    <property type="molecule type" value="Genomic_DNA"/>
</dbReference>
<keyword evidence="1" id="KW-1133">Transmembrane helix</keyword>
<evidence type="ECO:0000259" key="2">
    <source>
        <dbReference type="SMART" id="SM00014"/>
    </source>
</evidence>
<keyword evidence="1" id="KW-0812">Transmembrane</keyword>
<evidence type="ECO:0000313" key="4">
    <source>
        <dbReference type="Proteomes" id="UP000256269"/>
    </source>
</evidence>
<protein>
    <submittedName>
        <fullName evidence="3">Undecaprenyl-diphosphatase</fullName>
    </submittedName>
</protein>
<comment type="caution">
    <text evidence="3">The sequence shown here is derived from an EMBL/GenBank/DDBJ whole genome shotgun (WGS) entry which is preliminary data.</text>
</comment>
<keyword evidence="1" id="KW-0472">Membrane</keyword>
<dbReference type="Pfam" id="PF01569">
    <property type="entry name" value="PAP2"/>
    <property type="match status" value="1"/>
</dbReference>
<feature type="transmembrane region" description="Helical" evidence="1">
    <location>
        <begin position="154"/>
        <end position="173"/>
    </location>
</feature>
<feature type="domain" description="Phosphatidic acid phosphatase type 2/haloperoxidase" evidence="2">
    <location>
        <begin position="59"/>
        <end position="167"/>
    </location>
</feature>